<organism evidence="1 2">
    <name type="scientific">Gaetbulibacter aquiaggeris</name>
    <dbReference type="NCBI Taxonomy" id="1735373"/>
    <lineage>
        <taxon>Bacteria</taxon>
        <taxon>Pseudomonadati</taxon>
        <taxon>Bacteroidota</taxon>
        <taxon>Flavobacteriia</taxon>
        <taxon>Flavobacteriales</taxon>
        <taxon>Flavobacteriaceae</taxon>
        <taxon>Gaetbulibacter</taxon>
    </lineage>
</organism>
<evidence type="ECO:0000313" key="2">
    <source>
        <dbReference type="Proteomes" id="UP001610104"/>
    </source>
</evidence>
<keyword evidence="2" id="KW-1185">Reference proteome</keyword>
<evidence type="ECO:0000313" key="1">
    <source>
        <dbReference type="EMBL" id="MFH6767478.1"/>
    </source>
</evidence>
<sequence length="352" mass="41273">MIEQYEYNGYQYKRESIKNEDDKLDIVHNKDKPESVYKYYAMSKHSVDALINGYIYTSHPFELNDCLDSSIFLLGSSKPLGFKLYEKFLGEIFNSKEELIEYYKNDNKEGGPFGLGYLSYMWPILTDKFGVISMTAEDKNNLMWPHYTQEKGIQIKFNTNSLESSIRNNMKMGECYGVYPINYSKDLNPIDISDFQTLHVPFLYMTNVKSNSWQYEDEWRFIISKELMGVPFSKAGLDPRADIGVDVTKRQIFYDKNIVDEITLGHNFFTGQEFKIDRTLKIGFTVEPIDSDNHIKILAFIEQNLSDKLFLSSKKFEIDEKGSPYLKRTKERFNIENIGGKKYLLTRTKEYY</sequence>
<dbReference type="RefSeq" id="WP_395436776.1">
    <property type="nucleotide sequence ID" value="NZ_JBAWKC010000001.1"/>
</dbReference>
<proteinExistence type="predicted"/>
<protein>
    <submittedName>
        <fullName evidence="1">DUF2971 domain-containing protein</fullName>
    </submittedName>
</protein>
<dbReference type="Proteomes" id="UP001610104">
    <property type="component" value="Unassembled WGS sequence"/>
</dbReference>
<dbReference type="EMBL" id="JBAWKC010000001">
    <property type="protein sequence ID" value="MFH6767478.1"/>
    <property type="molecule type" value="Genomic_DNA"/>
</dbReference>
<dbReference type="InterPro" id="IPR021352">
    <property type="entry name" value="DUF2971"/>
</dbReference>
<name>A0ABW7MKZ4_9FLAO</name>
<accession>A0ABW7MKZ4</accession>
<comment type="caution">
    <text evidence="1">The sequence shown here is derived from an EMBL/GenBank/DDBJ whole genome shotgun (WGS) entry which is preliminary data.</text>
</comment>
<gene>
    <name evidence="1" type="ORF">V8G56_01925</name>
</gene>
<dbReference type="Pfam" id="PF11185">
    <property type="entry name" value="DUF2971"/>
    <property type="match status" value="1"/>
</dbReference>
<reference evidence="1 2" key="1">
    <citation type="submission" date="2024-02" db="EMBL/GenBank/DDBJ databases">
        <title>A Gaetbulibacter species isolated from tidal flats and genomic insights of their niches.</title>
        <authorList>
            <person name="Ye Y."/>
        </authorList>
    </citation>
    <scope>NUCLEOTIDE SEQUENCE [LARGE SCALE GENOMIC DNA]</scope>
    <source>
        <strain evidence="1 2">KEM-8</strain>
    </source>
</reference>